<dbReference type="SUPFAM" id="SSF46785">
    <property type="entry name" value="Winged helix' DNA-binding domain"/>
    <property type="match status" value="1"/>
</dbReference>
<evidence type="ECO:0000256" key="2">
    <source>
        <dbReference type="ARBA" id="ARBA00023125"/>
    </source>
</evidence>
<keyword evidence="3" id="KW-0804">Transcription</keyword>
<dbReference type="InterPro" id="IPR011991">
    <property type="entry name" value="ArsR-like_HTH"/>
</dbReference>
<evidence type="ECO:0000256" key="1">
    <source>
        <dbReference type="ARBA" id="ARBA00023015"/>
    </source>
</evidence>
<dbReference type="GO" id="GO:0003700">
    <property type="term" value="F:DNA-binding transcription factor activity"/>
    <property type="evidence" value="ECO:0007669"/>
    <property type="project" value="InterPro"/>
</dbReference>
<dbReference type="PRINTS" id="PR00778">
    <property type="entry name" value="HTHARSR"/>
</dbReference>
<accession>A0A1F4VGB1</accession>
<dbReference type="STRING" id="1802630.A3H26_03630"/>
<sequence length="97" mass="11192">MNKLKCTNCFKSLGVSSRMSIYNFLEGNGKATVMQITKRIKLRQPTISYHLKEMKEQGLLSCEKHGKEVIYKVTHLCPHYDSRCILDDIKFPVTVKV</sequence>
<evidence type="ECO:0000259" key="4">
    <source>
        <dbReference type="PROSITE" id="PS50987"/>
    </source>
</evidence>
<dbReference type="CDD" id="cd00090">
    <property type="entry name" value="HTH_ARSR"/>
    <property type="match status" value="1"/>
</dbReference>
<reference evidence="5 6" key="1">
    <citation type="journal article" date="2016" name="Nat. Commun.">
        <title>Thousands of microbial genomes shed light on interconnected biogeochemical processes in an aquifer system.</title>
        <authorList>
            <person name="Anantharaman K."/>
            <person name="Brown C.T."/>
            <person name="Hug L.A."/>
            <person name="Sharon I."/>
            <person name="Castelle C.J."/>
            <person name="Probst A.J."/>
            <person name="Thomas B.C."/>
            <person name="Singh A."/>
            <person name="Wilkins M.J."/>
            <person name="Karaoz U."/>
            <person name="Brodie E.L."/>
            <person name="Williams K.H."/>
            <person name="Hubbard S.S."/>
            <person name="Banfield J.F."/>
        </authorList>
    </citation>
    <scope>NUCLEOTIDE SEQUENCE [LARGE SCALE GENOMIC DNA]</scope>
</reference>
<evidence type="ECO:0000256" key="3">
    <source>
        <dbReference type="ARBA" id="ARBA00023163"/>
    </source>
</evidence>
<dbReference type="PANTHER" id="PTHR33154:SF33">
    <property type="entry name" value="TRANSCRIPTIONAL REPRESSOR SDPR"/>
    <property type="match status" value="1"/>
</dbReference>
<keyword evidence="1" id="KW-0805">Transcription regulation</keyword>
<dbReference type="SMART" id="SM00418">
    <property type="entry name" value="HTH_ARSR"/>
    <property type="match status" value="1"/>
</dbReference>
<dbReference type="AlphaFoldDB" id="A0A1F4VGB1"/>
<dbReference type="InterPro" id="IPR001845">
    <property type="entry name" value="HTH_ArsR_DNA-bd_dom"/>
</dbReference>
<proteinExistence type="predicted"/>
<feature type="domain" description="HTH arsR-type" evidence="4">
    <location>
        <begin position="1"/>
        <end position="97"/>
    </location>
</feature>
<comment type="caution">
    <text evidence="5">The sequence shown here is derived from an EMBL/GenBank/DDBJ whole genome shotgun (WGS) entry which is preliminary data.</text>
</comment>
<dbReference type="Proteomes" id="UP000177763">
    <property type="component" value="Unassembled WGS sequence"/>
</dbReference>
<dbReference type="EMBL" id="MEVN01000042">
    <property type="protein sequence ID" value="OGC56257.1"/>
    <property type="molecule type" value="Genomic_DNA"/>
</dbReference>
<dbReference type="Pfam" id="PF01022">
    <property type="entry name" value="HTH_5"/>
    <property type="match status" value="1"/>
</dbReference>
<dbReference type="NCBIfam" id="NF033788">
    <property type="entry name" value="HTH_metalloreg"/>
    <property type="match status" value="1"/>
</dbReference>
<dbReference type="Gene3D" id="1.10.10.10">
    <property type="entry name" value="Winged helix-like DNA-binding domain superfamily/Winged helix DNA-binding domain"/>
    <property type="match status" value="1"/>
</dbReference>
<gene>
    <name evidence="5" type="ORF">A3H26_03630</name>
</gene>
<evidence type="ECO:0000313" key="6">
    <source>
        <dbReference type="Proteomes" id="UP000177763"/>
    </source>
</evidence>
<dbReference type="PANTHER" id="PTHR33154">
    <property type="entry name" value="TRANSCRIPTIONAL REGULATOR, ARSR FAMILY"/>
    <property type="match status" value="1"/>
</dbReference>
<dbReference type="PROSITE" id="PS50987">
    <property type="entry name" value="HTH_ARSR_2"/>
    <property type="match status" value="1"/>
</dbReference>
<protein>
    <recommendedName>
        <fullName evidence="4">HTH arsR-type domain-containing protein</fullName>
    </recommendedName>
</protein>
<dbReference type="GO" id="GO:0003677">
    <property type="term" value="F:DNA binding"/>
    <property type="evidence" value="ECO:0007669"/>
    <property type="project" value="UniProtKB-KW"/>
</dbReference>
<dbReference type="InterPro" id="IPR036390">
    <property type="entry name" value="WH_DNA-bd_sf"/>
</dbReference>
<dbReference type="InterPro" id="IPR051081">
    <property type="entry name" value="HTH_MetalResp_TranReg"/>
</dbReference>
<evidence type="ECO:0000313" key="5">
    <source>
        <dbReference type="EMBL" id="OGC56257.1"/>
    </source>
</evidence>
<dbReference type="InterPro" id="IPR036388">
    <property type="entry name" value="WH-like_DNA-bd_sf"/>
</dbReference>
<organism evidence="5 6">
    <name type="scientific">candidate division WWE3 bacterium RIFCSPLOWO2_12_FULL_36_10</name>
    <dbReference type="NCBI Taxonomy" id="1802630"/>
    <lineage>
        <taxon>Bacteria</taxon>
        <taxon>Katanobacteria</taxon>
    </lineage>
</organism>
<name>A0A1F4VGB1_UNCKA</name>
<keyword evidence="2" id="KW-0238">DNA-binding</keyword>